<sequence length="403" mass="45299">MSNTERVKIRAKDLRLGMYVCELDRPWSETPFLFEGFELASPADIQAVTQYCEYVYIDMHRTHVVHMVLDEIREPFSRAGKSASFDQEIQAAESTREQTSSLLKSFIDDIRFGQSVDVQLGQSAVSECVASILRNPDAMLYMAQIRNKGEQSSQHAFNVCVFSILLGRYLGLSPKALEGLGTCGLLHDVGKISIADSLLNKPGRLNAEEQAILRQHPKLGRDILMSARNVYAGAVDVAYCHHEHVDGSGYPRGLHDVQLNLHTKIVSIVETYDDVTSERPYRPARTHLDAIMLLNKKAKSNKFDAKLVERFLACLGTYPPGSIVELSNGDVALVLETNPGQRLRPRILVVRDPDHNPVERLVDMAEQQVDGRGQPYKVKLVRPPGYLDIDPRQYRDTLIKLFN</sequence>
<evidence type="ECO:0000313" key="3">
    <source>
        <dbReference type="Proteomes" id="UP000192923"/>
    </source>
</evidence>
<dbReference type="AlphaFoldDB" id="A0A1Y6D1Q9"/>
<dbReference type="SUPFAM" id="SSF109604">
    <property type="entry name" value="HD-domain/PDEase-like"/>
    <property type="match status" value="1"/>
</dbReference>
<feature type="domain" description="HD-GYP" evidence="1">
    <location>
        <begin position="130"/>
        <end position="327"/>
    </location>
</feature>
<dbReference type="PROSITE" id="PS51832">
    <property type="entry name" value="HD_GYP"/>
    <property type="match status" value="1"/>
</dbReference>
<dbReference type="Gene3D" id="1.10.3210.10">
    <property type="entry name" value="Hypothetical protein af1432"/>
    <property type="match status" value="1"/>
</dbReference>
<dbReference type="EMBL" id="FXAM01000001">
    <property type="protein sequence ID" value="SMF96577.1"/>
    <property type="molecule type" value="Genomic_DNA"/>
</dbReference>
<dbReference type="InterPro" id="IPR037522">
    <property type="entry name" value="HD_GYP_dom"/>
</dbReference>
<gene>
    <name evidence="2" type="ORF">SAMN02949497_3979</name>
</gene>
<dbReference type="STRING" id="1760988.SAMN02949497_3979"/>
<dbReference type="CDD" id="cd00077">
    <property type="entry name" value="HDc"/>
    <property type="match status" value="1"/>
</dbReference>
<dbReference type="GO" id="GO:0008081">
    <property type="term" value="F:phosphoric diester hydrolase activity"/>
    <property type="evidence" value="ECO:0007669"/>
    <property type="project" value="UniProtKB-ARBA"/>
</dbReference>
<dbReference type="Pfam" id="PF13487">
    <property type="entry name" value="HD_5"/>
    <property type="match status" value="1"/>
</dbReference>
<dbReference type="RefSeq" id="WP_176225304.1">
    <property type="nucleotide sequence ID" value="NZ_FXAM01000001.1"/>
</dbReference>
<dbReference type="Pfam" id="PF11871">
    <property type="entry name" value="DUF3391"/>
    <property type="match status" value="1"/>
</dbReference>
<name>A0A1Y6D1Q9_9GAMM</name>
<dbReference type="PANTHER" id="PTHR43155">
    <property type="entry name" value="CYCLIC DI-GMP PHOSPHODIESTERASE PA4108-RELATED"/>
    <property type="match status" value="1"/>
</dbReference>
<proteinExistence type="predicted"/>
<dbReference type="InterPro" id="IPR021812">
    <property type="entry name" value="DUF3391"/>
</dbReference>
<dbReference type="Proteomes" id="UP000192923">
    <property type="component" value="Unassembled WGS sequence"/>
</dbReference>
<reference evidence="2 3" key="1">
    <citation type="submission" date="2016-12" db="EMBL/GenBank/DDBJ databases">
        <authorList>
            <person name="Song W.-J."/>
            <person name="Kurnit D.M."/>
        </authorList>
    </citation>
    <scope>NUCLEOTIDE SEQUENCE [LARGE SCALE GENOMIC DNA]</scope>
    <source>
        <strain evidence="2 3">175</strain>
    </source>
</reference>
<protein>
    <submittedName>
        <fullName evidence="2">HD-GYP domain, c-di-GMP phosphodiesterase class II (Or its inactivated variant)</fullName>
    </submittedName>
</protein>
<evidence type="ECO:0000313" key="2">
    <source>
        <dbReference type="EMBL" id="SMF96577.1"/>
    </source>
</evidence>
<accession>A0A1Y6D1Q9</accession>
<keyword evidence="3" id="KW-1185">Reference proteome</keyword>
<organism evidence="2 3">
    <name type="scientific">Methylomagnum ishizawai</name>
    <dbReference type="NCBI Taxonomy" id="1760988"/>
    <lineage>
        <taxon>Bacteria</taxon>
        <taxon>Pseudomonadati</taxon>
        <taxon>Pseudomonadota</taxon>
        <taxon>Gammaproteobacteria</taxon>
        <taxon>Methylococcales</taxon>
        <taxon>Methylococcaceae</taxon>
        <taxon>Methylomagnum</taxon>
    </lineage>
</organism>
<dbReference type="PANTHER" id="PTHR43155:SF2">
    <property type="entry name" value="CYCLIC DI-GMP PHOSPHODIESTERASE PA4108"/>
    <property type="match status" value="1"/>
</dbReference>
<evidence type="ECO:0000259" key="1">
    <source>
        <dbReference type="PROSITE" id="PS51832"/>
    </source>
</evidence>
<dbReference type="InterPro" id="IPR003607">
    <property type="entry name" value="HD/PDEase_dom"/>
</dbReference>